<evidence type="ECO:0000256" key="1">
    <source>
        <dbReference type="SAM" id="MobiDB-lite"/>
    </source>
</evidence>
<dbReference type="Proteomes" id="UP000681722">
    <property type="component" value="Unassembled WGS sequence"/>
</dbReference>
<feature type="region of interest" description="Disordered" evidence="1">
    <location>
        <begin position="46"/>
        <end position="183"/>
    </location>
</feature>
<dbReference type="EMBL" id="CAJOBC010003841">
    <property type="protein sequence ID" value="CAF3802963.1"/>
    <property type="molecule type" value="Genomic_DNA"/>
</dbReference>
<dbReference type="AlphaFoldDB" id="A0A814J289"/>
<dbReference type="EMBL" id="CAJNOQ010003841">
    <property type="protein sequence ID" value="CAF1032212.1"/>
    <property type="molecule type" value="Genomic_DNA"/>
</dbReference>
<comment type="caution">
    <text evidence="2">The sequence shown here is derived from an EMBL/GenBank/DDBJ whole genome shotgun (WGS) entry which is preliminary data.</text>
</comment>
<dbReference type="Proteomes" id="UP000663829">
    <property type="component" value="Unassembled WGS sequence"/>
</dbReference>
<reference evidence="2" key="1">
    <citation type="submission" date="2021-02" db="EMBL/GenBank/DDBJ databases">
        <authorList>
            <person name="Nowell W R."/>
        </authorList>
    </citation>
    <scope>NUCLEOTIDE SEQUENCE</scope>
</reference>
<keyword evidence="4" id="KW-1185">Reference proteome</keyword>
<evidence type="ECO:0000313" key="2">
    <source>
        <dbReference type="EMBL" id="CAF1032212.1"/>
    </source>
</evidence>
<feature type="compositionally biased region" description="Acidic residues" evidence="1">
    <location>
        <begin position="115"/>
        <end position="140"/>
    </location>
</feature>
<sequence>MEKSHLAQQNSFIFRILPTRKSRILHLYTRLKQITKIHPKIINGDMADATDAVPPSSKGTKREAEEDSPTKLKSLKASQHAVVKNGESGEKTTKNGNVNPNEDDEEEVVGREENGSEDEEDDEEYEGEEDEEEDDGEEDSRQEQAQQVVRSARGRGAANEEQEAGGSGEDEPSGEEDEDDEEV</sequence>
<gene>
    <name evidence="2" type="ORF">GPM918_LOCUS15337</name>
    <name evidence="3" type="ORF">SRO942_LOCUS15337</name>
</gene>
<name>A0A814J289_9BILA</name>
<evidence type="ECO:0000313" key="4">
    <source>
        <dbReference type="Proteomes" id="UP000663829"/>
    </source>
</evidence>
<organism evidence="2 4">
    <name type="scientific">Didymodactylos carnosus</name>
    <dbReference type="NCBI Taxonomy" id="1234261"/>
    <lineage>
        <taxon>Eukaryota</taxon>
        <taxon>Metazoa</taxon>
        <taxon>Spiralia</taxon>
        <taxon>Gnathifera</taxon>
        <taxon>Rotifera</taxon>
        <taxon>Eurotatoria</taxon>
        <taxon>Bdelloidea</taxon>
        <taxon>Philodinida</taxon>
        <taxon>Philodinidae</taxon>
        <taxon>Didymodactylos</taxon>
    </lineage>
</organism>
<evidence type="ECO:0000313" key="3">
    <source>
        <dbReference type="EMBL" id="CAF3802963.1"/>
    </source>
</evidence>
<accession>A0A814J289</accession>
<protein>
    <submittedName>
        <fullName evidence="2">Uncharacterized protein</fullName>
    </submittedName>
</protein>
<proteinExistence type="predicted"/>
<feature type="compositionally biased region" description="Acidic residues" evidence="1">
    <location>
        <begin position="160"/>
        <end position="183"/>
    </location>
</feature>
<feature type="compositionally biased region" description="Basic and acidic residues" evidence="1">
    <location>
        <begin position="60"/>
        <end position="70"/>
    </location>
</feature>